<evidence type="ECO:0000256" key="1">
    <source>
        <dbReference type="ARBA" id="ARBA00007177"/>
    </source>
</evidence>
<evidence type="ECO:0000256" key="2">
    <source>
        <dbReference type="ARBA" id="ARBA00023186"/>
    </source>
</evidence>
<organism evidence="3 4">
    <name type="scientific">Tothia fuscella</name>
    <dbReference type="NCBI Taxonomy" id="1048955"/>
    <lineage>
        <taxon>Eukaryota</taxon>
        <taxon>Fungi</taxon>
        <taxon>Dikarya</taxon>
        <taxon>Ascomycota</taxon>
        <taxon>Pezizomycotina</taxon>
        <taxon>Dothideomycetes</taxon>
        <taxon>Pleosporomycetidae</taxon>
        <taxon>Venturiales</taxon>
        <taxon>Cylindrosympodiaceae</taxon>
        <taxon>Tothia</taxon>
    </lineage>
</organism>
<dbReference type="PANTHER" id="PTHR33643:SF1">
    <property type="entry name" value="UREASE ACCESSORY PROTEIN D"/>
    <property type="match status" value="1"/>
</dbReference>
<evidence type="ECO:0000313" key="4">
    <source>
        <dbReference type="Proteomes" id="UP000800235"/>
    </source>
</evidence>
<reference evidence="3" key="1">
    <citation type="journal article" date="2020" name="Stud. Mycol.">
        <title>101 Dothideomycetes genomes: a test case for predicting lifestyles and emergence of pathogens.</title>
        <authorList>
            <person name="Haridas S."/>
            <person name="Albert R."/>
            <person name="Binder M."/>
            <person name="Bloem J."/>
            <person name="Labutti K."/>
            <person name="Salamov A."/>
            <person name="Andreopoulos B."/>
            <person name="Baker S."/>
            <person name="Barry K."/>
            <person name="Bills G."/>
            <person name="Bluhm B."/>
            <person name="Cannon C."/>
            <person name="Castanera R."/>
            <person name="Culley D."/>
            <person name="Daum C."/>
            <person name="Ezra D."/>
            <person name="Gonzalez J."/>
            <person name="Henrissat B."/>
            <person name="Kuo A."/>
            <person name="Liang C."/>
            <person name="Lipzen A."/>
            <person name="Lutzoni F."/>
            <person name="Magnuson J."/>
            <person name="Mondo S."/>
            <person name="Nolan M."/>
            <person name="Ohm R."/>
            <person name="Pangilinan J."/>
            <person name="Park H.-J."/>
            <person name="Ramirez L."/>
            <person name="Alfaro M."/>
            <person name="Sun H."/>
            <person name="Tritt A."/>
            <person name="Yoshinaga Y."/>
            <person name="Zwiers L.-H."/>
            <person name="Turgeon B."/>
            <person name="Goodwin S."/>
            <person name="Spatafora J."/>
            <person name="Crous P."/>
            <person name="Grigoriev I."/>
        </authorList>
    </citation>
    <scope>NUCLEOTIDE SEQUENCE</scope>
    <source>
        <strain evidence="3">CBS 130266</strain>
    </source>
</reference>
<gene>
    <name evidence="3" type="ORF">EJ08DRAFT_397421</name>
</gene>
<dbReference type="EMBL" id="MU007068">
    <property type="protein sequence ID" value="KAF2425742.1"/>
    <property type="molecule type" value="Genomic_DNA"/>
</dbReference>
<keyword evidence="2" id="KW-0143">Chaperone</keyword>
<name>A0A9P4TUS0_9PEZI</name>
<keyword evidence="4" id="KW-1185">Reference proteome</keyword>
<dbReference type="GO" id="GO:0016151">
    <property type="term" value="F:nickel cation binding"/>
    <property type="evidence" value="ECO:0007669"/>
    <property type="project" value="InterPro"/>
</dbReference>
<dbReference type="HAMAP" id="MF_01384">
    <property type="entry name" value="UreD"/>
    <property type="match status" value="1"/>
</dbReference>
<comment type="similarity">
    <text evidence="1">Belongs to the UreD family.</text>
</comment>
<dbReference type="Proteomes" id="UP000800235">
    <property type="component" value="Unassembled WGS sequence"/>
</dbReference>
<protein>
    <submittedName>
        <fullName evidence="3">UreD-domain-containing protein</fullName>
    </submittedName>
</protein>
<dbReference type="OrthoDB" id="5550464at2759"/>
<accession>A0A9P4TUS0</accession>
<dbReference type="AlphaFoldDB" id="A0A9P4TUS0"/>
<comment type="caution">
    <text evidence="3">The sequence shown here is derived from an EMBL/GenBank/DDBJ whole genome shotgun (WGS) entry which is preliminary data.</text>
</comment>
<dbReference type="InterPro" id="IPR002669">
    <property type="entry name" value="UreD"/>
</dbReference>
<dbReference type="Pfam" id="PF01774">
    <property type="entry name" value="UreD"/>
    <property type="match status" value="1"/>
</dbReference>
<evidence type="ECO:0000313" key="3">
    <source>
        <dbReference type="EMBL" id="KAF2425742.1"/>
    </source>
</evidence>
<sequence>MISPFAPSSSQPGHGKILLSLLPPSIPILQTCSYQYPLKLIAPHALTINNHIIYTVFLLTYGGGLVAGDALNLSIHLDPNTRLVLLTQGSTKIFKTPSRELVSRQYTRLFVDQGAGLCYIPDPVQPFKDSCFEQVQIFEVPEGGSICICDWVCQGRTARGENWHFYKYTSKNEVYLTDKETGKRRLLLRDNVLLEDGTTNDPLSYANRIDSLGVFGTLILRGPLFEKLGKYFMAEFAILPRIGARNWDGDVDDETDLVDVKRKRRQRQETKDGLLWTAASMRGFVLVKFGAKEVEGVKRWLGVMLRTEGSVETLFGEGSLLCLK</sequence>
<proteinExistence type="inferred from homology"/>
<dbReference type="PANTHER" id="PTHR33643">
    <property type="entry name" value="UREASE ACCESSORY PROTEIN D"/>
    <property type="match status" value="1"/>
</dbReference>